<evidence type="ECO:0000256" key="2">
    <source>
        <dbReference type="ARBA" id="ARBA00010012"/>
    </source>
</evidence>
<protein>
    <recommendedName>
        <fullName evidence="7">Neuromedin-B</fullName>
    </recommendedName>
</protein>
<accession>A0A8C2XAI3</accession>
<reference evidence="5" key="2">
    <citation type="submission" date="2025-09" db="UniProtKB">
        <authorList>
            <consortium name="Ensembl"/>
        </authorList>
    </citation>
    <scope>IDENTIFICATION</scope>
</reference>
<evidence type="ECO:0000256" key="1">
    <source>
        <dbReference type="ARBA" id="ARBA00004613"/>
    </source>
</evidence>
<dbReference type="PROSITE" id="PS00257">
    <property type="entry name" value="BOMBESIN"/>
    <property type="match status" value="1"/>
</dbReference>
<sequence>MAVIICRAGFLSSFILVSYIAMTSSMTLDLTERRNEVSKIKLNPKWNLWATGHFMGKKSVVDSSLMKSAFEDVNVPTARAVGPLYRVEDLQALLIQMLKRAKQTQQKQALNMNISTNTKNMKTH</sequence>
<dbReference type="Proteomes" id="UP000694565">
    <property type="component" value="Unplaced"/>
</dbReference>
<dbReference type="GeneTree" id="ENSGT00940000172424"/>
<dbReference type="InterPro" id="IPR000874">
    <property type="entry name" value="Bombesin"/>
</dbReference>
<comment type="subcellular location">
    <subcellularLocation>
        <location evidence="1">Secreted</location>
    </subcellularLocation>
</comment>
<keyword evidence="6" id="KW-1185">Reference proteome</keyword>
<evidence type="ECO:0008006" key="7">
    <source>
        <dbReference type="Google" id="ProtNLM"/>
    </source>
</evidence>
<dbReference type="GO" id="GO:0046887">
    <property type="term" value="P:positive regulation of hormone secretion"/>
    <property type="evidence" value="ECO:0007669"/>
    <property type="project" value="TreeGrafter"/>
</dbReference>
<dbReference type="GO" id="GO:0005184">
    <property type="term" value="F:neuropeptide hormone activity"/>
    <property type="evidence" value="ECO:0007669"/>
    <property type="project" value="TreeGrafter"/>
</dbReference>
<dbReference type="GO" id="GO:0005576">
    <property type="term" value="C:extracellular region"/>
    <property type="evidence" value="ECO:0007669"/>
    <property type="project" value="UniProtKB-SubCell"/>
</dbReference>
<evidence type="ECO:0000256" key="4">
    <source>
        <dbReference type="ARBA" id="ARBA00022815"/>
    </source>
</evidence>
<dbReference type="GO" id="GO:0031710">
    <property type="term" value="F:neuromedin B receptor binding"/>
    <property type="evidence" value="ECO:0007669"/>
    <property type="project" value="TreeGrafter"/>
</dbReference>
<comment type="similarity">
    <text evidence="2">Belongs to the bombesin/neuromedin-B/ranatensin family.</text>
</comment>
<evidence type="ECO:0000313" key="6">
    <source>
        <dbReference type="Proteomes" id="UP000694565"/>
    </source>
</evidence>
<dbReference type="GO" id="GO:0007218">
    <property type="term" value="P:neuropeptide signaling pathway"/>
    <property type="evidence" value="ECO:0007669"/>
    <property type="project" value="InterPro"/>
</dbReference>
<keyword evidence="3" id="KW-0964">Secreted</keyword>
<dbReference type="Pfam" id="PF02044">
    <property type="entry name" value="Bombesin"/>
    <property type="match status" value="1"/>
</dbReference>
<proteinExistence type="inferred from homology"/>
<dbReference type="PANTHER" id="PTHR16866:SF3">
    <property type="entry name" value="NEUROMEDIN-B"/>
    <property type="match status" value="1"/>
</dbReference>
<organism evidence="5 6">
    <name type="scientific">Cyclopterus lumpus</name>
    <name type="common">Lumpsucker</name>
    <dbReference type="NCBI Taxonomy" id="8103"/>
    <lineage>
        <taxon>Eukaryota</taxon>
        <taxon>Metazoa</taxon>
        <taxon>Chordata</taxon>
        <taxon>Craniata</taxon>
        <taxon>Vertebrata</taxon>
        <taxon>Euteleostomi</taxon>
        <taxon>Actinopterygii</taxon>
        <taxon>Neopterygii</taxon>
        <taxon>Teleostei</taxon>
        <taxon>Neoteleostei</taxon>
        <taxon>Acanthomorphata</taxon>
        <taxon>Eupercaria</taxon>
        <taxon>Perciformes</taxon>
        <taxon>Cottioidei</taxon>
        <taxon>Cottales</taxon>
        <taxon>Cyclopteridae</taxon>
        <taxon>Cyclopterus</taxon>
    </lineage>
</organism>
<dbReference type="AlphaFoldDB" id="A0A8C2XAI3"/>
<name>A0A8C2XAI3_CYCLU</name>
<evidence type="ECO:0000313" key="5">
    <source>
        <dbReference type="Ensembl" id="ENSCLMP00005013835.1"/>
    </source>
</evidence>
<dbReference type="PANTHER" id="PTHR16866">
    <property type="entry name" value="GASTRIN-RELEASING PEPTIDE"/>
    <property type="match status" value="1"/>
</dbReference>
<reference evidence="5" key="1">
    <citation type="submission" date="2025-08" db="UniProtKB">
        <authorList>
            <consortium name="Ensembl"/>
        </authorList>
    </citation>
    <scope>IDENTIFICATION</scope>
</reference>
<evidence type="ECO:0000256" key="3">
    <source>
        <dbReference type="ARBA" id="ARBA00022525"/>
    </source>
</evidence>
<dbReference type="GO" id="GO:0043005">
    <property type="term" value="C:neuron projection"/>
    <property type="evidence" value="ECO:0007669"/>
    <property type="project" value="TreeGrafter"/>
</dbReference>
<keyword evidence="4" id="KW-0027">Amidation</keyword>
<dbReference type="Ensembl" id="ENSCLMT00005014779.1">
    <property type="protein sequence ID" value="ENSCLMP00005013835.1"/>
    <property type="gene ID" value="ENSCLMG00005007321.1"/>
</dbReference>